<dbReference type="GO" id="GO:0012505">
    <property type="term" value="C:endomembrane system"/>
    <property type="evidence" value="ECO:0007669"/>
    <property type="project" value="UniProtKB-SubCell"/>
</dbReference>
<dbReference type="OrthoDB" id="1508846at2759"/>
<keyword evidence="11" id="KW-1185">Reference proteome</keyword>
<evidence type="ECO:0000256" key="9">
    <source>
        <dbReference type="SAM" id="Phobius"/>
    </source>
</evidence>
<dbReference type="AlphaFoldDB" id="A0A427Y0K2"/>
<evidence type="ECO:0000256" key="1">
    <source>
        <dbReference type="ARBA" id="ARBA00004127"/>
    </source>
</evidence>
<name>A0A427Y0K2_9TREE</name>
<dbReference type="GO" id="GO:0000220">
    <property type="term" value="C:vacuolar proton-transporting V-type ATPase, V0 domain"/>
    <property type="evidence" value="ECO:0007669"/>
    <property type="project" value="TreeGrafter"/>
</dbReference>
<dbReference type="Pfam" id="PF05493">
    <property type="entry name" value="ATP_synt_H"/>
    <property type="match status" value="1"/>
</dbReference>
<dbReference type="PANTHER" id="PTHR12263:SF0">
    <property type="entry name" value="V-TYPE PROTON ATPASE SUBUNIT"/>
    <property type="match status" value="1"/>
</dbReference>
<comment type="caution">
    <text evidence="10">The sequence shown here is derived from an EMBL/GenBank/DDBJ whole genome shotgun (WGS) entry which is preliminary data.</text>
</comment>
<keyword evidence="7" id="KW-0406">Ion transport</keyword>
<accession>A0A427Y0K2</accession>
<comment type="similarity">
    <text evidence="2">Belongs to the V-ATPase e1/e2 subunit family.</text>
</comment>
<dbReference type="RefSeq" id="XP_028478021.1">
    <property type="nucleotide sequence ID" value="XM_028621569.1"/>
</dbReference>
<proteinExistence type="inferred from homology"/>
<dbReference type="InterPro" id="IPR008389">
    <property type="entry name" value="ATPase_V0-cplx_e1/e2_su"/>
</dbReference>
<evidence type="ECO:0000256" key="5">
    <source>
        <dbReference type="ARBA" id="ARBA00022781"/>
    </source>
</evidence>
<dbReference type="GeneID" id="39590638"/>
<sequence>MSFGHVVFIGLIALALGVACWFGARPGKNQVIFRSSALLTITCCYVMWAVTYLAQLNPLIAPIRSDLRVE</sequence>
<protein>
    <submittedName>
        <fullName evidence="10">H(+)-transporting V0 sector ATPase subunit e</fullName>
    </submittedName>
</protein>
<dbReference type="EMBL" id="RSCE01000003">
    <property type="protein sequence ID" value="RSH84573.1"/>
    <property type="molecule type" value="Genomic_DNA"/>
</dbReference>
<evidence type="ECO:0000256" key="8">
    <source>
        <dbReference type="ARBA" id="ARBA00023136"/>
    </source>
</evidence>
<keyword evidence="6 9" id="KW-1133">Transmembrane helix</keyword>
<feature type="transmembrane region" description="Helical" evidence="9">
    <location>
        <begin position="6"/>
        <end position="24"/>
    </location>
</feature>
<dbReference type="PANTHER" id="PTHR12263">
    <property type="entry name" value="VACUOLAR ATP SYNTHASE SUBUNIT H"/>
    <property type="match status" value="1"/>
</dbReference>
<keyword evidence="3" id="KW-0813">Transport</keyword>
<dbReference type="Proteomes" id="UP000279236">
    <property type="component" value="Unassembled WGS sequence"/>
</dbReference>
<evidence type="ECO:0000256" key="6">
    <source>
        <dbReference type="ARBA" id="ARBA00022989"/>
    </source>
</evidence>
<evidence type="ECO:0000256" key="4">
    <source>
        <dbReference type="ARBA" id="ARBA00022692"/>
    </source>
</evidence>
<evidence type="ECO:0000256" key="2">
    <source>
        <dbReference type="ARBA" id="ARBA00008328"/>
    </source>
</evidence>
<evidence type="ECO:0000256" key="7">
    <source>
        <dbReference type="ARBA" id="ARBA00023065"/>
    </source>
</evidence>
<keyword evidence="8 9" id="KW-0472">Membrane</keyword>
<evidence type="ECO:0000313" key="10">
    <source>
        <dbReference type="EMBL" id="RSH84573.1"/>
    </source>
</evidence>
<reference evidence="10 11" key="1">
    <citation type="submission" date="2018-11" db="EMBL/GenBank/DDBJ databases">
        <title>Genome sequence of Apiotrichum porosum DSM 27194.</title>
        <authorList>
            <person name="Aliyu H."/>
            <person name="Gorte O."/>
            <person name="Ochsenreither K."/>
        </authorList>
    </citation>
    <scope>NUCLEOTIDE SEQUENCE [LARGE SCALE GENOMIC DNA]</scope>
    <source>
        <strain evidence="10 11">DSM 27194</strain>
    </source>
</reference>
<comment type="subcellular location">
    <subcellularLocation>
        <location evidence="1">Endomembrane system</location>
        <topology evidence="1">Multi-pass membrane protein</topology>
    </subcellularLocation>
</comment>
<evidence type="ECO:0000313" key="11">
    <source>
        <dbReference type="Proteomes" id="UP000279236"/>
    </source>
</evidence>
<evidence type="ECO:0000256" key="3">
    <source>
        <dbReference type="ARBA" id="ARBA00022448"/>
    </source>
</evidence>
<keyword evidence="5" id="KW-0375">Hydrogen ion transport</keyword>
<dbReference type="STRING" id="105984.A0A427Y0K2"/>
<feature type="transmembrane region" description="Helical" evidence="9">
    <location>
        <begin position="36"/>
        <end position="54"/>
    </location>
</feature>
<dbReference type="GO" id="GO:0007035">
    <property type="term" value="P:vacuolar acidification"/>
    <property type="evidence" value="ECO:0007669"/>
    <property type="project" value="TreeGrafter"/>
</dbReference>
<organism evidence="10 11">
    <name type="scientific">Apiotrichum porosum</name>
    <dbReference type="NCBI Taxonomy" id="105984"/>
    <lineage>
        <taxon>Eukaryota</taxon>
        <taxon>Fungi</taxon>
        <taxon>Dikarya</taxon>
        <taxon>Basidiomycota</taxon>
        <taxon>Agaricomycotina</taxon>
        <taxon>Tremellomycetes</taxon>
        <taxon>Trichosporonales</taxon>
        <taxon>Trichosporonaceae</taxon>
        <taxon>Apiotrichum</taxon>
    </lineage>
</organism>
<gene>
    <name evidence="10" type="primary">VMA9</name>
    <name evidence="10" type="ORF">EHS24_006095</name>
</gene>
<dbReference type="GO" id="GO:0046961">
    <property type="term" value="F:proton-transporting ATPase activity, rotational mechanism"/>
    <property type="evidence" value="ECO:0007669"/>
    <property type="project" value="InterPro"/>
</dbReference>
<keyword evidence="4 9" id="KW-0812">Transmembrane</keyword>